<evidence type="ECO:0000256" key="2">
    <source>
        <dbReference type="SAM" id="Phobius"/>
    </source>
</evidence>
<proteinExistence type="predicted"/>
<gene>
    <name evidence="3" type="ORF">WJX74_010013</name>
</gene>
<feature type="region of interest" description="Disordered" evidence="1">
    <location>
        <begin position="18"/>
        <end position="38"/>
    </location>
</feature>
<sequence length="109" mass="11366">MNVRSSVNIMTPSKATLVASRKSEMGRKPSSVTRSAINQASEAASTAAATTQAAAQNVVPGSVDAPIWAIALATLGVTVALGLSTFLFKPGFDASQEIQNRDRKSGRFK</sequence>
<evidence type="ECO:0000313" key="3">
    <source>
        <dbReference type="EMBL" id="KAK9838029.1"/>
    </source>
</evidence>
<keyword evidence="2" id="KW-0812">Transmembrane</keyword>
<dbReference type="AlphaFoldDB" id="A0AAW1RW79"/>
<evidence type="ECO:0000313" key="4">
    <source>
        <dbReference type="Proteomes" id="UP001438707"/>
    </source>
</evidence>
<organism evidence="3 4">
    <name type="scientific">Apatococcus lobatus</name>
    <dbReference type="NCBI Taxonomy" id="904363"/>
    <lineage>
        <taxon>Eukaryota</taxon>
        <taxon>Viridiplantae</taxon>
        <taxon>Chlorophyta</taxon>
        <taxon>core chlorophytes</taxon>
        <taxon>Trebouxiophyceae</taxon>
        <taxon>Chlorellales</taxon>
        <taxon>Chlorellaceae</taxon>
        <taxon>Apatococcus</taxon>
    </lineage>
</organism>
<comment type="caution">
    <text evidence="3">The sequence shown here is derived from an EMBL/GenBank/DDBJ whole genome shotgun (WGS) entry which is preliminary data.</text>
</comment>
<keyword evidence="2" id="KW-0472">Membrane</keyword>
<accession>A0AAW1RW79</accession>
<reference evidence="3 4" key="1">
    <citation type="journal article" date="2024" name="Nat. Commun.">
        <title>Phylogenomics reveals the evolutionary origins of lichenization in chlorophyte algae.</title>
        <authorList>
            <person name="Puginier C."/>
            <person name="Libourel C."/>
            <person name="Otte J."/>
            <person name="Skaloud P."/>
            <person name="Haon M."/>
            <person name="Grisel S."/>
            <person name="Petersen M."/>
            <person name="Berrin J.G."/>
            <person name="Delaux P.M."/>
            <person name="Dal Grande F."/>
            <person name="Keller J."/>
        </authorList>
    </citation>
    <scope>NUCLEOTIDE SEQUENCE [LARGE SCALE GENOMIC DNA]</scope>
    <source>
        <strain evidence="3 4">SAG 2145</strain>
    </source>
</reference>
<protein>
    <submittedName>
        <fullName evidence="3">Uncharacterized protein</fullName>
    </submittedName>
</protein>
<name>A0AAW1RW79_9CHLO</name>
<evidence type="ECO:0000256" key="1">
    <source>
        <dbReference type="SAM" id="MobiDB-lite"/>
    </source>
</evidence>
<keyword evidence="2" id="KW-1133">Transmembrane helix</keyword>
<feature type="transmembrane region" description="Helical" evidence="2">
    <location>
        <begin position="67"/>
        <end position="88"/>
    </location>
</feature>
<dbReference type="EMBL" id="JALJOS010000006">
    <property type="protein sequence ID" value="KAK9838029.1"/>
    <property type="molecule type" value="Genomic_DNA"/>
</dbReference>
<dbReference type="Proteomes" id="UP001438707">
    <property type="component" value="Unassembled WGS sequence"/>
</dbReference>
<keyword evidence="4" id="KW-1185">Reference proteome</keyword>